<accession>A0AAF0XIT5</accession>
<reference evidence="1" key="1">
    <citation type="journal article" date="2016" name="Nat. Genet.">
        <title>A high-quality carrot genome assembly provides new insights into carotenoid accumulation and asterid genome evolution.</title>
        <authorList>
            <person name="Iorizzo M."/>
            <person name="Ellison S."/>
            <person name="Senalik D."/>
            <person name="Zeng P."/>
            <person name="Satapoomin P."/>
            <person name="Huang J."/>
            <person name="Bowman M."/>
            <person name="Iovene M."/>
            <person name="Sanseverino W."/>
            <person name="Cavagnaro P."/>
            <person name="Yildiz M."/>
            <person name="Macko-Podgorni A."/>
            <person name="Moranska E."/>
            <person name="Grzebelus E."/>
            <person name="Grzebelus D."/>
            <person name="Ashrafi H."/>
            <person name="Zheng Z."/>
            <person name="Cheng S."/>
            <person name="Spooner D."/>
            <person name="Van Deynze A."/>
            <person name="Simon P."/>
        </authorList>
    </citation>
    <scope>NUCLEOTIDE SEQUENCE</scope>
    <source>
        <tissue evidence="1">Leaf</tissue>
    </source>
</reference>
<dbReference type="AlphaFoldDB" id="A0AAF0XIT5"/>
<dbReference type="PANTHER" id="PTHR36762:SF2">
    <property type="entry name" value="LIGHT-REGULATED PROTEIN 1, CHLOROPLASTIC"/>
    <property type="match status" value="1"/>
</dbReference>
<dbReference type="KEGG" id="dcr:108195983"/>
<sequence>MHPAAATYFVPSSFLSFRCQQSVISHQRSSRSPIITPVKQCPKFNKLKTLSASLQDNTQIVDYNTRTSVFPAEACETIGGDACNVEMYPEVKLTPDLKSTQPRTVSEELVDREYLDYNTSKTVFPGEACDDLGGEFCEPEYQAGVY</sequence>
<evidence type="ECO:0000313" key="2">
    <source>
        <dbReference type="Proteomes" id="UP000077755"/>
    </source>
</evidence>
<protein>
    <recommendedName>
        <fullName evidence="3">Light-regulated protein</fullName>
    </recommendedName>
</protein>
<keyword evidence="2" id="KW-1185">Reference proteome</keyword>
<reference evidence="1" key="2">
    <citation type="submission" date="2022-03" db="EMBL/GenBank/DDBJ databases">
        <title>Draft title - Genomic analysis of global carrot germplasm unveils the trajectory of domestication and the origin of high carotenoid orange carrot.</title>
        <authorList>
            <person name="Iorizzo M."/>
            <person name="Ellison S."/>
            <person name="Senalik D."/>
            <person name="Macko-Podgorni A."/>
            <person name="Grzebelus D."/>
            <person name="Bostan H."/>
            <person name="Rolling W."/>
            <person name="Curaba J."/>
            <person name="Simon P."/>
        </authorList>
    </citation>
    <scope>NUCLEOTIDE SEQUENCE</scope>
    <source>
        <tissue evidence="1">Leaf</tissue>
    </source>
</reference>
<evidence type="ECO:0000313" key="1">
    <source>
        <dbReference type="EMBL" id="WOH08853.1"/>
    </source>
</evidence>
<dbReference type="PANTHER" id="PTHR36762">
    <property type="entry name" value="LIGHT-REGULATED PROTEIN 1, CHLOROPLASTIC"/>
    <property type="match status" value="1"/>
</dbReference>
<organism evidence="1 2">
    <name type="scientific">Daucus carota subsp. sativus</name>
    <name type="common">Carrot</name>
    <dbReference type="NCBI Taxonomy" id="79200"/>
    <lineage>
        <taxon>Eukaryota</taxon>
        <taxon>Viridiplantae</taxon>
        <taxon>Streptophyta</taxon>
        <taxon>Embryophyta</taxon>
        <taxon>Tracheophyta</taxon>
        <taxon>Spermatophyta</taxon>
        <taxon>Magnoliopsida</taxon>
        <taxon>eudicotyledons</taxon>
        <taxon>Gunneridae</taxon>
        <taxon>Pentapetalae</taxon>
        <taxon>asterids</taxon>
        <taxon>campanulids</taxon>
        <taxon>Apiales</taxon>
        <taxon>Apiaceae</taxon>
        <taxon>Apioideae</taxon>
        <taxon>Scandiceae</taxon>
        <taxon>Daucinae</taxon>
        <taxon>Daucus</taxon>
        <taxon>Daucus sect. Daucus</taxon>
    </lineage>
</organism>
<gene>
    <name evidence="1" type="ORF">DCAR_0728304</name>
</gene>
<evidence type="ECO:0008006" key="3">
    <source>
        <dbReference type="Google" id="ProtNLM"/>
    </source>
</evidence>
<dbReference type="InterPro" id="IPR009856">
    <property type="entry name" value="Lir1"/>
</dbReference>
<dbReference type="GO" id="GO:0009507">
    <property type="term" value="C:chloroplast"/>
    <property type="evidence" value="ECO:0007669"/>
    <property type="project" value="InterPro"/>
</dbReference>
<proteinExistence type="predicted"/>
<dbReference type="Proteomes" id="UP000077755">
    <property type="component" value="Chromosome 7"/>
</dbReference>
<name>A0AAF0XIT5_DAUCS</name>
<dbReference type="EMBL" id="CP093349">
    <property type="protein sequence ID" value="WOH08853.1"/>
    <property type="molecule type" value="Genomic_DNA"/>
</dbReference>
<dbReference type="Pfam" id="PF07207">
    <property type="entry name" value="Lir1"/>
    <property type="match status" value="1"/>
</dbReference>